<evidence type="ECO:0000313" key="1">
    <source>
        <dbReference type="EMBL" id="KAK5631931.1"/>
    </source>
</evidence>
<dbReference type="AlphaFoldDB" id="A0AAN7UU18"/>
<protein>
    <submittedName>
        <fullName evidence="1">Uncharacterized protein</fullName>
    </submittedName>
</protein>
<sequence length="135" mass="14869">MSGVKIEVEGVDTLLWDRPLRCLGVDSGHSAIDILDIWGPKNLETVGHGGSHERRYWSIWHGHGSIEGSPYSAVQLCEPGHPATWGSFQSQPRAANLKHVACLGWLWNSSSAPCSRDGKLCKHIQNSKRDIANMD</sequence>
<accession>A0AAN7UU18</accession>
<organism evidence="1 2">
    <name type="scientific">Xylaria bambusicola</name>
    <dbReference type="NCBI Taxonomy" id="326684"/>
    <lineage>
        <taxon>Eukaryota</taxon>
        <taxon>Fungi</taxon>
        <taxon>Dikarya</taxon>
        <taxon>Ascomycota</taxon>
        <taxon>Pezizomycotina</taxon>
        <taxon>Sordariomycetes</taxon>
        <taxon>Xylariomycetidae</taxon>
        <taxon>Xylariales</taxon>
        <taxon>Xylariaceae</taxon>
        <taxon>Xylaria</taxon>
    </lineage>
</organism>
<keyword evidence="2" id="KW-1185">Reference proteome</keyword>
<proteinExistence type="predicted"/>
<reference evidence="1 2" key="1">
    <citation type="submission" date="2023-10" db="EMBL/GenBank/DDBJ databases">
        <title>Draft genome sequence of Xylaria bambusicola isolate GMP-LS, the root and basal stem rot pathogen of sugarcane in Indonesia.</title>
        <authorList>
            <person name="Selvaraj P."/>
            <person name="Muralishankar V."/>
            <person name="Muruganantham S."/>
            <person name="Sp S."/>
            <person name="Haryani S."/>
            <person name="Lau K.J.X."/>
            <person name="Naqvi N.I."/>
        </authorList>
    </citation>
    <scope>NUCLEOTIDE SEQUENCE [LARGE SCALE GENOMIC DNA]</scope>
    <source>
        <strain evidence="1">GMP-LS</strain>
    </source>
</reference>
<dbReference type="Proteomes" id="UP001305414">
    <property type="component" value="Unassembled WGS sequence"/>
</dbReference>
<gene>
    <name evidence="1" type="ORF">RRF57_007645</name>
</gene>
<dbReference type="EMBL" id="JAWHQM010000022">
    <property type="protein sequence ID" value="KAK5631931.1"/>
    <property type="molecule type" value="Genomic_DNA"/>
</dbReference>
<name>A0AAN7UU18_9PEZI</name>
<comment type="caution">
    <text evidence="1">The sequence shown here is derived from an EMBL/GenBank/DDBJ whole genome shotgun (WGS) entry which is preliminary data.</text>
</comment>
<evidence type="ECO:0000313" key="2">
    <source>
        <dbReference type="Proteomes" id="UP001305414"/>
    </source>
</evidence>